<proteinExistence type="predicted"/>
<dbReference type="Proteomes" id="UP001059380">
    <property type="component" value="Chromosome"/>
</dbReference>
<organism evidence="6 7">
    <name type="scientific">Occallatibacter riparius</name>
    <dbReference type="NCBI Taxonomy" id="1002689"/>
    <lineage>
        <taxon>Bacteria</taxon>
        <taxon>Pseudomonadati</taxon>
        <taxon>Acidobacteriota</taxon>
        <taxon>Terriglobia</taxon>
        <taxon>Terriglobales</taxon>
        <taxon>Acidobacteriaceae</taxon>
        <taxon>Occallatibacter</taxon>
    </lineage>
</organism>
<evidence type="ECO:0000313" key="6">
    <source>
        <dbReference type="EMBL" id="UWZ83743.1"/>
    </source>
</evidence>
<evidence type="ECO:0000256" key="3">
    <source>
        <dbReference type="ARBA" id="ARBA00023125"/>
    </source>
</evidence>
<feature type="transmembrane region" description="Helical" evidence="4">
    <location>
        <begin position="20"/>
        <end position="37"/>
    </location>
</feature>
<name>A0A9J7BM84_9BACT</name>
<keyword evidence="7" id="KW-1185">Reference proteome</keyword>
<dbReference type="SUPFAM" id="SSF52540">
    <property type="entry name" value="P-loop containing nucleoside triphosphate hydrolases"/>
    <property type="match status" value="1"/>
</dbReference>
<keyword evidence="4" id="KW-0812">Transmembrane</keyword>
<dbReference type="Gene3D" id="3.40.50.300">
    <property type="entry name" value="P-loop containing nucleotide triphosphate hydrolases"/>
    <property type="match status" value="1"/>
</dbReference>
<evidence type="ECO:0000256" key="2">
    <source>
        <dbReference type="ARBA" id="ARBA00022840"/>
    </source>
</evidence>
<dbReference type="KEGG" id="orp:MOP44_24665"/>
<keyword evidence="1" id="KW-0547">Nucleotide-binding</keyword>
<dbReference type="SMART" id="SM00534">
    <property type="entry name" value="MUTSac"/>
    <property type="match status" value="1"/>
</dbReference>
<protein>
    <submittedName>
        <fullName evidence="6">Mismatch repair protein</fullName>
    </submittedName>
</protein>
<feature type="transmembrane region" description="Helical" evidence="4">
    <location>
        <begin position="199"/>
        <end position="218"/>
    </location>
</feature>
<dbReference type="InterPro" id="IPR045076">
    <property type="entry name" value="MutS"/>
</dbReference>
<dbReference type="AlphaFoldDB" id="A0A9J7BM84"/>
<evidence type="ECO:0000256" key="1">
    <source>
        <dbReference type="ARBA" id="ARBA00022741"/>
    </source>
</evidence>
<reference evidence="6" key="1">
    <citation type="submission" date="2021-04" db="EMBL/GenBank/DDBJ databases">
        <title>Phylogenetic analysis of Acidobacteriaceae.</title>
        <authorList>
            <person name="Qiu L."/>
            <person name="Zhang Q."/>
        </authorList>
    </citation>
    <scope>NUCLEOTIDE SEQUENCE</scope>
    <source>
        <strain evidence="6">DSM 25168</strain>
    </source>
</reference>
<evidence type="ECO:0000259" key="5">
    <source>
        <dbReference type="SMART" id="SM00534"/>
    </source>
</evidence>
<dbReference type="PANTHER" id="PTHR11361">
    <property type="entry name" value="DNA MISMATCH REPAIR PROTEIN MUTS FAMILY MEMBER"/>
    <property type="match status" value="1"/>
</dbReference>
<dbReference type="EMBL" id="CP093313">
    <property type="protein sequence ID" value="UWZ83743.1"/>
    <property type="molecule type" value="Genomic_DNA"/>
</dbReference>
<accession>A0A9J7BM84</accession>
<dbReference type="GO" id="GO:0140664">
    <property type="term" value="F:ATP-dependent DNA damage sensor activity"/>
    <property type="evidence" value="ECO:0007669"/>
    <property type="project" value="InterPro"/>
</dbReference>
<dbReference type="Pfam" id="PF00488">
    <property type="entry name" value="MutS_V"/>
    <property type="match status" value="1"/>
</dbReference>
<dbReference type="PANTHER" id="PTHR11361:SF99">
    <property type="entry name" value="DNA MISMATCH REPAIR PROTEIN"/>
    <property type="match status" value="1"/>
</dbReference>
<dbReference type="GO" id="GO:0005829">
    <property type="term" value="C:cytosol"/>
    <property type="evidence" value="ECO:0007669"/>
    <property type="project" value="TreeGrafter"/>
</dbReference>
<evidence type="ECO:0000313" key="7">
    <source>
        <dbReference type="Proteomes" id="UP001059380"/>
    </source>
</evidence>
<keyword evidence="2" id="KW-0067">ATP-binding</keyword>
<dbReference type="InterPro" id="IPR000432">
    <property type="entry name" value="DNA_mismatch_repair_MutS_C"/>
</dbReference>
<dbReference type="GO" id="GO:0030983">
    <property type="term" value="F:mismatched DNA binding"/>
    <property type="evidence" value="ECO:0007669"/>
    <property type="project" value="InterPro"/>
</dbReference>
<feature type="transmembrane region" description="Helical" evidence="4">
    <location>
        <begin position="43"/>
        <end position="60"/>
    </location>
</feature>
<keyword evidence="4" id="KW-1133">Transmembrane helix</keyword>
<dbReference type="GO" id="GO:0005524">
    <property type="term" value="F:ATP binding"/>
    <property type="evidence" value="ECO:0007669"/>
    <property type="project" value="UniProtKB-KW"/>
</dbReference>
<keyword evidence="4" id="KW-0472">Membrane</keyword>
<keyword evidence="3" id="KW-0238">DNA-binding</keyword>
<gene>
    <name evidence="6" type="ORF">MOP44_24665</name>
</gene>
<feature type="domain" description="DNA mismatch repair proteins mutS family" evidence="5">
    <location>
        <begin position="404"/>
        <end position="583"/>
    </location>
</feature>
<dbReference type="RefSeq" id="WP_260793131.1">
    <property type="nucleotide sequence ID" value="NZ_CP093313.1"/>
</dbReference>
<dbReference type="InterPro" id="IPR027417">
    <property type="entry name" value="P-loop_NTPase"/>
</dbReference>
<dbReference type="GO" id="GO:0006298">
    <property type="term" value="P:mismatch repair"/>
    <property type="evidence" value="ECO:0007669"/>
    <property type="project" value="InterPro"/>
</dbReference>
<evidence type="ECO:0000256" key="4">
    <source>
        <dbReference type="SAM" id="Phobius"/>
    </source>
</evidence>
<sequence length="583" mass="63880">MQSLGRLQTAAARRSRVYGISKLVIAVLTLAAAGFLIHVLSGLLMLTVPTAIFLVLVVLHEKTLERMRYRARAIRFYEDGLARLNDNWRGRGETGDRFLDPAHPYARDLDIFGTTSVFQYLSTARTRAGEQTLANWLLTAAPMDDVMARQAAVRDLAPRLQLREGIASAGESVRSGVHPDVLSLWGRATPILTTTATRVASSGLALLWLLSIVAWIWWSSPLPALVMSLFNFGYSHRIAARLDKAVGGIERAAGDLELLAAVLALLESEQFTAPRLVDLQIALRCDGICPSEAIRKLARLADLIESRHSLFARPLDLVTFWSAQLVFLAERWQHIFGPQLRVWLDTVGELEALSSLSGFAFEHPDYAFPQLVEIGPQFDAECLAHPLLPIGKAVENDFCLDAQRQLMVLSGPNMAGKSTFIRAIGVNAVLAQCGAPVRARKLTISPLQVAASICILDSLSGGVSRFYAEIGRVKMITDLAQDTTPVLFLLDELLSGTNSHDRLIGTEFVLRALVEHHGIGIVSTHDLALTRIPETMNGRGFNAHFEDRIDGEALVFDYKLKPGVVQTSNALKLMRAIGLGVSE</sequence>